<dbReference type="EMBL" id="JAIWYP010000009">
    <property type="protein sequence ID" value="KAH3770118.1"/>
    <property type="molecule type" value="Genomic_DNA"/>
</dbReference>
<name>A0A9D4IFJ1_DREPO</name>
<dbReference type="SUPFAM" id="SSF57850">
    <property type="entry name" value="RING/U-box"/>
    <property type="match status" value="1"/>
</dbReference>
<evidence type="ECO:0000256" key="3">
    <source>
        <dbReference type="ARBA" id="ARBA00022833"/>
    </source>
</evidence>
<dbReference type="InterPro" id="IPR013083">
    <property type="entry name" value="Znf_RING/FYVE/PHD"/>
</dbReference>
<evidence type="ECO:0000313" key="8">
    <source>
        <dbReference type="Proteomes" id="UP000828390"/>
    </source>
</evidence>
<gene>
    <name evidence="7" type="ORF">DPMN_171399</name>
</gene>
<evidence type="ECO:0000256" key="5">
    <source>
        <dbReference type="SAM" id="MobiDB-lite"/>
    </source>
</evidence>
<dbReference type="Proteomes" id="UP000828390">
    <property type="component" value="Unassembled WGS sequence"/>
</dbReference>
<feature type="domain" description="RING-type" evidence="6">
    <location>
        <begin position="384"/>
        <end position="428"/>
    </location>
</feature>
<protein>
    <recommendedName>
        <fullName evidence="6">RING-type domain-containing protein</fullName>
    </recommendedName>
</protein>
<reference evidence="7" key="1">
    <citation type="journal article" date="2019" name="bioRxiv">
        <title>The Genome of the Zebra Mussel, Dreissena polymorpha: A Resource for Invasive Species Research.</title>
        <authorList>
            <person name="McCartney M.A."/>
            <person name="Auch B."/>
            <person name="Kono T."/>
            <person name="Mallez S."/>
            <person name="Zhang Y."/>
            <person name="Obille A."/>
            <person name="Becker A."/>
            <person name="Abrahante J.E."/>
            <person name="Garbe J."/>
            <person name="Badalamenti J.P."/>
            <person name="Herman A."/>
            <person name="Mangelson H."/>
            <person name="Liachko I."/>
            <person name="Sullivan S."/>
            <person name="Sone E.D."/>
            <person name="Koren S."/>
            <person name="Silverstein K.A.T."/>
            <person name="Beckman K.B."/>
            <person name="Gohl D.M."/>
        </authorList>
    </citation>
    <scope>NUCLEOTIDE SEQUENCE</scope>
    <source>
        <strain evidence="7">Duluth1</strain>
        <tissue evidence="7">Whole animal</tissue>
    </source>
</reference>
<dbReference type="InterPro" id="IPR017907">
    <property type="entry name" value="Znf_RING_CS"/>
</dbReference>
<dbReference type="AlphaFoldDB" id="A0A9D4IFJ1"/>
<keyword evidence="3" id="KW-0862">Zinc</keyword>
<proteinExistence type="predicted"/>
<feature type="region of interest" description="Disordered" evidence="5">
    <location>
        <begin position="337"/>
        <end position="367"/>
    </location>
</feature>
<evidence type="ECO:0000256" key="4">
    <source>
        <dbReference type="PROSITE-ProRule" id="PRU00175"/>
    </source>
</evidence>
<evidence type="ECO:0000256" key="1">
    <source>
        <dbReference type="ARBA" id="ARBA00022723"/>
    </source>
</evidence>
<dbReference type="PROSITE" id="PS00518">
    <property type="entry name" value="ZF_RING_1"/>
    <property type="match status" value="1"/>
</dbReference>
<evidence type="ECO:0000259" key="6">
    <source>
        <dbReference type="PROSITE" id="PS50089"/>
    </source>
</evidence>
<dbReference type="Gene3D" id="3.30.40.10">
    <property type="entry name" value="Zinc/RING finger domain, C3HC4 (zinc finger)"/>
    <property type="match status" value="1"/>
</dbReference>
<evidence type="ECO:0000313" key="7">
    <source>
        <dbReference type="EMBL" id="KAH3770118.1"/>
    </source>
</evidence>
<accession>A0A9D4IFJ1</accession>
<feature type="compositionally biased region" description="Basic and acidic residues" evidence="5">
    <location>
        <begin position="351"/>
        <end position="367"/>
    </location>
</feature>
<comment type="caution">
    <text evidence="7">The sequence shown here is derived from an EMBL/GenBank/DDBJ whole genome shotgun (WGS) entry which is preliminary data.</text>
</comment>
<keyword evidence="2 4" id="KW-0863">Zinc-finger</keyword>
<dbReference type="SMART" id="SM00184">
    <property type="entry name" value="RING"/>
    <property type="match status" value="2"/>
</dbReference>
<keyword evidence="1" id="KW-0479">Metal-binding</keyword>
<feature type="region of interest" description="Disordered" evidence="5">
    <location>
        <begin position="1"/>
        <end position="37"/>
    </location>
</feature>
<sequence>MDGPAFRNRQGSTRNDYKLLTNESDSESSRRSSRHSSHQFVEQEAVRHLLCDKCWLKQERTRAAKRCLDCNHNLCVYCAKSEAASSSCWLPACIVLCLSCIFRSAFVSHSIVDLREHDLPPWIDAQEANRIQHIPRVSSSNVHSKHSFHSNDQGLHEDCNRRHCSDGGNRKQYKRTKSSERGKRAKEHSRFRQSTSLDERAKSRRHVNRISQIKSPNQQTVSNTYRHDDIERLRRYKENWSAFDEYQHQLDQNYAKQSGVQEKKQFYNKLKGKDIIIELSDNDAKVIVNEDYNSITIAGNHKKKSKCDAKTAVPPKYTEQVFEQVPIWFKKDSKQHTKDISVHKKPNVSHSESRGFDQRNVHAKPDPDPQVYNNYIVEEPPDQCSICLEDLPGDEARILECLHVFHTKCLIHMLRNAEMHFGVHCPVCARVTLIRNYYRPRDVWYQELPVSTAV</sequence>
<evidence type="ECO:0000256" key="2">
    <source>
        <dbReference type="ARBA" id="ARBA00022771"/>
    </source>
</evidence>
<dbReference type="Pfam" id="PF17123">
    <property type="entry name" value="zf-RING_11"/>
    <property type="match status" value="1"/>
</dbReference>
<feature type="compositionally biased region" description="Basic and acidic residues" evidence="5">
    <location>
        <begin position="159"/>
        <end position="169"/>
    </location>
</feature>
<feature type="region of interest" description="Disordered" evidence="5">
    <location>
        <begin position="159"/>
        <end position="207"/>
    </location>
</feature>
<organism evidence="7 8">
    <name type="scientific">Dreissena polymorpha</name>
    <name type="common">Zebra mussel</name>
    <name type="synonym">Mytilus polymorpha</name>
    <dbReference type="NCBI Taxonomy" id="45954"/>
    <lineage>
        <taxon>Eukaryota</taxon>
        <taxon>Metazoa</taxon>
        <taxon>Spiralia</taxon>
        <taxon>Lophotrochozoa</taxon>
        <taxon>Mollusca</taxon>
        <taxon>Bivalvia</taxon>
        <taxon>Autobranchia</taxon>
        <taxon>Heteroconchia</taxon>
        <taxon>Euheterodonta</taxon>
        <taxon>Imparidentia</taxon>
        <taxon>Neoheterodontei</taxon>
        <taxon>Myida</taxon>
        <taxon>Dreissenoidea</taxon>
        <taxon>Dreissenidae</taxon>
        <taxon>Dreissena</taxon>
    </lineage>
</organism>
<dbReference type="PROSITE" id="PS50089">
    <property type="entry name" value="ZF_RING_2"/>
    <property type="match status" value="1"/>
</dbReference>
<reference evidence="7" key="2">
    <citation type="submission" date="2020-11" db="EMBL/GenBank/DDBJ databases">
        <authorList>
            <person name="McCartney M.A."/>
            <person name="Auch B."/>
            <person name="Kono T."/>
            <person name="Mallez S."/>
            <person name="Becker A."/>
            <person name="Gohl D.M."/>
            <person name="Silverstein K.A.T."/>
            <person name="Koren S."/>
            <person name="Bechman K.B."/>
            <person name="Herman A."/>
            <person name="Abrahante J.E."/>
            <person name="Garbe J."/>
        </authorList>
    </citation>
    <scope>NUCLEOTIDE SEQUENCE</scope>
    <source>
        <strain evidence="7">Duluth1</strain>
        <tissue evidence="7">Whole animal</tissue>
    </source>
</reference>
<keyword evidence="8" id="KW-1185">Reference proteome</keyword>
<dbReference type="InterPro" id="IPR001841">
    <property type="entry name" value="Znf_RING"/>
</dbReference>
<dbReference type="GO" id="GO:0008270">
    <property type="term" value="F:zinc ion binding"/>
    <property type="evidence" value="ECO:0007669"/>
    <property type="project" value="UniProtKB-KW"/>
</dbReference>